<dbReference type="EMBL" id="SMDC01000003">
    <property type="protein sequence ID" value="TCW36960.1"/>
    <property type="molecule type" value="Genomic_DNA"/>
</dbReference>
<protein>
    <submittedName>
        <fullName evidence="1">Uncharacterized protein</fullName>
    </submittedName>
</protein>
<accession>A0A4V2W9X0</accession>
<dbReference type="RefSeq" id="WP_123139466.1">
    <property type="nucleotide sequence ID" value="NZ_JAKEDQ010000015.1"/>
</dbReference>
<organism evidence="1 2">
    <name type="scientific">Marichromatium gracile</name>
    <name type="common">Chromatium gracile</name>
    <dbReference type="NCBI Taxonomy" id="1048"/>
    <lineage>
        <taxon>Bacteria</taxon>
        <taxon>Pseudomonadati</taxon>
        <taxon>Pseudomonadota</taxon>
        <taxon>Gammaproteobacteria</taxon>
        <taxon>Chromatiales</taxon>
        <taxon>Chromatiaceae</taxon>
        <taxon>Marichromatium</taxon>
    </lineage>
</organism>
<dbReference type="AlphaFoldDB" id="A0A4V2W9X0"/>
<evidence type="ECO:0000313" key="1">
    <source>
        <dbReference type="EMBL" id="TCW36960.1"/>
    </source>
</evidence>
<sequence length="63" mass="7107">MSENKREFDRWVAAISRGGLGHVYVRLYQDAPTWVRDMAVNRYGKGTVFLPAQRLRASAPVAA</sequence>
<comment type="caution">
    <text evidence="1">The sequence shown here is derived from an EMBL/GenBank/DDBJ whole genome shotgun (WGS) entry which is preliminary data.</text>
</comment>
<gene>
    <name evidence="1" type="ORF">EDC29_103154</name>
</gene>
<evidence type="ECO:0000313" key="2">
    <source>
        <dbReference type="Proteomes" id="UP000295247"/>
    </source>
</evidence>
<name>A0A4V2W9X0_MARGR</name>
<dbReference type="Proteomes" id="UP000295247">
    <property type="component" value="Unassembled WGS sequence"/>
</dbReference>
<reference evidence="1 2" key="1">
    <citation type="submission" date="2019-03" db="EMBL/GenBank/DDBJ databases">
        <title>Genomic Encyclopedia of Type Strains, Phase IV (KMG-IV): sequencing the most valuable type-strain genomes for metagenomic binning, comparative biology and taxonomic classification.</title>
        <authorList>
            <person name="Goeker M."/>
        </authorList>
    </citation>
    <scope>NUCLEOTIDE SEQUENCE [LARGE SCALE GENOMIC DNA]</scope>
    <source>
        <strain evidence="1 2">DSM 203</strain>
    </source>
</reference>
<proteinExistence type="predicted"/>